<dbReference type="PROSITE" id="PS50011">
    <property type="entry name" value="PROTEIN_KINASE_DOM"/>
    <property type="match status" value="1"/>
</dbReference>
<name>A0AA36E6P0_LACSI</name>
<evidence type="ECO:0000256" key="7">
    <source>
        <dbReference type="PROSITE-ProRule" id="PRU10141"/>
    </source>
</evidence>
<feature type="domain" description="Protein kinase" evidence="10">
    <location>
        <begin position="9"/>
        <end position="297"/>
    </location>
</feature>
<dbReference type="SUPFAM" id="SSF56112">
    <property type="entry name" value="Protein kinase-like (PK-like)"/>
    <property type="match status" value="1"/>
</dbReference>
<dbReference type="PANTHER" id="PTHR11909">
    <property type="entry name" value="CASEIN KINASE-RELATED"/>
    <property type="match status" value="1"/>
</dbReference>
<keyword evidence="12" id="KW-1185">Reference proteome</keyword>
<dbReference type="Proteomes" id="UP001177003">
    <property type="component" value="Chromosome 5"/>
</dbReference>
<comment type="similarity">
    <text evidence="1">Belongs to the protein kinase superfamily. CK1 Ser/Thr protein kinase family. Casein kinase I subfamily.</text>
</comment>
<dbReference type="InterPro" id="IPR011009">
    <property type="entry name" value="Kinase-like_dom_sf"/>
</dbReference>
<keyword evidence="3" id="KW-0808">Transferase</keyword>
<evidence type="ECO:0000256" key="9">
    <source>
        <dbReference type="SAM" id="MobiDB-lite"/>
    </source>
</evidence>
<evidence type="ECO:0000256" key="3">
    <source>
        <dbReference type="ARBA" id="ARBA00022679"/>
    </source>
</evidence>
<proteinExistence type="inferred from homology"/>
<feature type="region of interest" description="Disordered" evidence="9">
    <location>
        <begin position="315"/>
        <end position="353"/>
    </location>
</feature>
<accession>A0AA36E6P0</accession>
<dbReference type="GO" id="GO:0005524">
    <property type="term" value="F:ATP binding"/>
    <property type="evidence" value="ECO:0007669"/>
    <property type="project" value="UniProtKB-UniRule"/>
</dbReference>
<evidence type="ECO:0000256" key="1">
    <source>
        <dbReference type="ARBA" id="ARBA00005926"/>
    </source>
</evidence>
<evidence type="ECO:0000313" key="12">
    <source>
        <dbReference type="Proteomes" id="UP001177003"/>
    </source>
</evidence>
<dbReference type="PROSITE" id="PS00108">
    <property type="entry name" value="PROTEIN_KINASE_ST"/>
    <property type="match status" value="1"/>
</dbReference>
<dbReference type="Gene3D" id="1.10.510.10">
    <property type="entry name" value="Transferase(Phosphotransferase) domain 1"/>
    <property type="match status" value="2"/>
</dbReference>
<evidence type="ECO:0000259" key="10">
    <source>
        <dbReference type="PROSITE" id="PS50011"/>
    </source>
</evidence>
<evidence type="ECO:0000256" key="8">
    <source>
        <dbReference type="RuleBase" id="RU000304"/>
    </source>
</evidence>
<keyword evidence="4 7" id="KW-0547">Nucleotide-binding</keyword>
<keyword evidence="6 7" id="KW-0067">ATP-binding</keyword>
<evidence type="ECO:0000256" key="4">
    <source>
        <dbReference type="ARBA" id="ARBA00022741"/>
    </source>
</evidence>
<evidence type="ECO:0000313" key="11">
    <source>
        <dbReference type="EMBL" id="CAI9284323.1"/>
    </source>
</evidence>
<dbReference type="InterPro" id="IPR050235">
    <property type="entry name" value="CK1_Ser-Thr_kinase"/>
</dbReference>
<evidence type="ECO:0000256" key="6">
    <source>
        <dbReference type="ARBA" id="ARBA00022840"/>
    </source>
</evidence>
<gene>
    <name evidence="11" type="ORF">LSALG_LOCUS23858</name>
</gene>
<dbReference type="EC" id="2.7.11.1" evidence="2"/>
<dbReference type="PROSITE" id="PS00107">
    <property type="entry name" value="PROTEIN_KINASE_ATP"/>
    <property type="match status" value="1"/>
</dbReference>
<dbReference type="InterPro" id="IPR017441">
    <property type="entry name" value="Protein_kinase_ATP_BS"/>
</dbReference>
<feature type="compositionally biased region" description="Polar residues" evidence="9">
    <location>
        <begin position="322"/>
        <end position="334"/>
    </location>
</feature>
<dbReference type="AlphaFoldDB" id="A0AA36E6P0"/>
<dbReference type="GO" id="GO:0004674">
    <property type="term" value="F:protein serine/threonine kinase activity"/>
    <property type="evidence" value="ECO:0007669"/>
    <property type="project" value="UniProtKB-KW"/>
</dbReference>
<dbReference type="InterPro" id="IPR008271">
    <property type="entry name" value="Ser/Thr_kinase_AS"/>
</dbReference>
<reference evidence="11" key="1">
    <citation type="submission" date="2023-04" db="EMBL/GenBank/DDBJ databases">
        <authorList>
            <person name="Vijverberg K."/>
            <person name="Xiong W."/>
            <person name="Schranz E."/>
        </authorList>
    </citation>
    <scope>NUCLEOTIDE SEQUENCE</scope>
</reference>
<keyword evidence="5" id="KW-0418">Kinase</keyword>
<feature type="binding site" evidence="7">
    <location>
        <position position="38"/>
    </location>
    <ligand>
        <name>ATP</name>
        <dbReference type="ChEBI" id="CHEBI:30616"/>
    </ligand>
</feature>
<dbReference type="SMART" id="SM00220">
    <property type="entry name" value="S_TKc"/>
    <property type="match status" value="1"/>
</dbReference>
<keyword evidence="8" id="KW-0723">Serine/threonine-protein kinase</keyword>
<dbReference type="EMBL" id="OX465081">
    <property type="protein sequence ID" value="CAI9284323.1"/>
    <property type="molecule type" value="Genomic_DNA"/>
</dbReference>
<protein>
    <recommendedName>
        <fullName evidence="2">non-specific serine/threonine protein kinase</fullName>
        <ecNumber evidence="2">2.7.11.1</ecNumber>
    </recommendedName>
</protein>
<dbReference type="Gene3D" id="3.30.200.20">
    <property type="entry name" value="Phosphorylase Kinase, domain 1"/>
    <property type="match status" value="1"/>
</dbReference>
<evidence type="ECO:0000256" key="5">
    <source>
        <dbReference type="ARBA" id="ARBA00022777"/>
    </source>
</evidence>
<evidence type="ECO:0000256" key="2">
    <source>
        <dbReference type="ARBA" id="ARBA00012513"/>
    </source>
</evidence>
<sequence>MERIVGDKYKLGRKIGSGSFGEIFLATHVDTHEIVAVKMENRQTKHPQLLYEAKLYNYLQGIVGIASIHWSGVDVEDNVLVLDLLGPSLEDLFVYCGRKFSLKTVLMLADQMLTRIELMHAKGFLHRDLKPDNFLMGLGRKANQVYVIDFGLAKRYRDPTTSCHIPYNLPWQGLKGATKKQKYDKICEKKVSTPIEVLCKNHHVEFASYFQYCRSLTFDQRPDYGFLKRLFRDLFTREGFDFDYVFDWTILKHQQSEKNKPQNHSTSRAVPGVINRPMPVHSNKRQGVNDDSYQIGATDRRRSSNMMMTRPNENISLGKHLTSPTPKASTSFSMGGNFVKPDEPIDPTKTTRGSTSWIRSLHRSLHMYQSCCECVCPNPYQLVV</sequence>
<dbReference type="InterPro" id="IPR000719">
    <property type="entry name" value="Prot_kinase_dom"/>
</dbReference>
<organism evidence="11 12">
    <name type="scientific">Lactuca saligna</name>
    <name type="common">Willowleaf lettuce</name>
    <dbReference type="NCBI Taxonomy" id="75948"/>
    <lineage>
        <taxon>Eukaryota</taxon>
        <taxon>Viridiplantae</taxon>
        <taxon>Streptophyta</taxon>
        <taxon>Embryophyta</taxon>
        <taxon>Tracheophyta</taxon>
        <taxon>Spermatophyta</taxon>
        <taxon>Magnoliopsida</taxon>
        <taxon>eudicotyledons</taxon>
        <taxon>Gunneridae</taxon>
        <taxon>Pentapetalae</taxon>
        <taxon>asterids</taxon>
        <taxon>campanulids</taxon>
        <taxon>Asterales</taxon>
        <taxon>Asteraceae</taxon>
        <taxon>Cichorioideae</taxon>
        <taxon>Cichorieae</taxon>
        <taxon>Lactucinae</taxon>
        <taxon>Lactuca</taxon>
    </lineage>
</organism>
<dbReference type="Pfam" id="PF00069">
    <property type="entry name" value="Pkinase"/>
    <property type="match status" value="1"/>
</dbReference>
<feature type="region of interest" description="Disordered" evidence="9">
    <location>
        <begin position="255"/>
        <end position="291"/>
    </location>
</feature>